<reference evidence="1 2" key="1">
    <citation type="submission" date="2013-12" db="EMBL/GenBank/DDBJ databases">
        <title>Draft genome of the parsitic nematode Ancylostoma duodenale.</title>
        <authorList>
            <person name="Mitreva M."/>
        </authorList>
    </citation>
    <scope>NUCLEOTIDE SEQUENCE [LARGE SCALE GENOMIC DNA]</scope>
    <source>
        <strain evidence="1 2">Zhejiang</strain>
    </source>
</reference>
<dbReference type="OrthoDB" id="5866012at2759"/>
<sequence>MNDDPTAAVLTQPWRRAVTPISLFIEDMGTEILPEVCFSPAPSSFDRPFRIHVQDRTFLIDAESMRKISPVFSVMCYGKDFEGGRELSREIVDEKCGDIDVFLRAVHDNSVIKGKFRDIPGKHPSFC</sequence>
<gene>
    <name evidence="1" type="ORF">ANCDUO_14826</name>
</gene>
<evidence type="ECO:0008006" key="3">
    <source>
        <dbReference type="Google" id="ProtNLM"/>
    </source>
</evidence>
<organism evidence="1 2">
    <name type="scientific">Ancylostoma duodenale</name>
    <dbReference type="NCBI Taxonomy" id="51022"/>
    <lineage>
        <taxon>Eukaryota</taxon>
        <taxon>Metazoa</taxon>
        <taxon>Ecdysozoa</taxon>
        <taxon>Nematoda</taxon>
        <taxon>Chromadorea</taxon>
        <taxon>Rhabditida</taxon>
        <taxon>Rhabditina</taxon>
        <taxon>Rhabditomorpha</taxon>
        <taxon>Strongyloidea</taxon>
        <taxon>Ancylostomatidae</taxon>
        <taxon>Ancylostomatinae</taxon>
        <taxon>Ancylostoma</taxon>
    </lineage>
</organism>
<name>A0A0C2G256_9BILA</name>
<proteinExistence type="predicted"/>
<accession>A0A0C2G256</accession>
<dbReference type="Proteomes" id="UP000054047">
    <property type="component" value="Unassembled WGS sequence"/>
</dbReference>
<evidence type="ECO:0000313" key="2">
    <source>
        <dbReference type="Proteomes" id="UP000054047"/>
    </source>
</evidence>
<dbReference type="AlphaFoldDB" id="A0A0C2G256"/>
<protein>
    <recommendedName>
        <fullName evidence="3">BTB domain-containing protein</fullName>
    </recommendedName>
</protein>
<dbReference type="EMBL" id="KN738034">
    <property type="protein sequence ID" value="KIH55025.1"/>
    <property type="molecule type" value="Genomic_DNA"/>
</dbReference>
<evidence type="ECO:0000313" key="1">
    <source>
        <dbReference type="EMBL" id="KIH55025.1"/>
    </source>
</evidence>
<keyword evidence="2" id="KW-1185">Reference proteome</keyword>